<evidence type="ECO:0000313" key="4">
    <source>
        <dbReference type="EMBL" id="RDX68358.1"/>
    </source>
</evidence>
<keyword evidence="5" id="KW-1185">Reference proteome</keyword>
<dbReference type="EMBL" id="QJKJ01012578">
    <property type="protein sequence ID" value="RDX68358.1"/>
    <property type="molecule type" value="Genomic_DNA"/>
</dbReference>
<dbReference type="Pfam" id="PF01764">
    <property type="entry name" value="Lipase_3"/>
    <property type="match status" value="1"/>
</dbReference>
<dbReference type="PANTHER" id="PTHR46023">
    <property type="entry name" value="LIPASE CLASS 3 PROTEIN-LIKE"/>
    <property type="match status" value="1"/>
</dbReference>
<dbReference type="Proteomes" id="UP000257109">
    <property type="component" value="Unassembled WGS sequence"/>
</dbReference>
<sequence length="519" mass="58400">MAPKNGGRVERRALEAPKNLMDVVDILADAIKLLDYSETRDMIFDLPKAIAYAVFDKDKKTVARECGERNDCVQLKGPEIIEELYELKRLLTRTMLFSSKKRFLAFLYTAVFDKEDVLLRKRTARILRPAFTVIRDKESKCLIVFIRGTRSLKDMLTDALCAPVSFGHIIYSDGQHRRKNMVSGHAHRGMIASASWIEKLCTPVLRKALHLYPDYKVKVVGHSLGGGTAALLTYKLREIQQFSSSTCVTFGPGINEFKAACMTLELAEFAKPFIISVINGSDIVPTLSISSAHEIISEGQIKEKNVPNTDHSLITAVSSRLPFAKAIAEHAVTRCTEVVMKHKQRTRSLLPWSQHESSGALSSSKLEKLAEVSRSETSCESLLTEELITEYLLDEDEHNSSSEGSDDDDTDDDEDELLNQVEKLKLEKQDNIPNIHAKKKEAGKAKNITEEESDCAVTKSARHRLYPPGRIMHIVPAHSSENSNSNHNDAHEKHIHLYETHRQLYGKLRLSRGMILDHK</sequence>
<gene>
    <name evidence="4" type="primary">Dagla</name>
    <name evidence="4" type="ORF">CR513_52663</name>
</gene>
<dbReference type="AlphaFoldDB" id="A0A371EQM5"/>
<feature type="region of interest" description="Disordered" evidence="2">
    <location>
        <begin position="392"/>
        <end position="414"/>
    </location>
</feature>
<evidence type="ECO:0000256" key="1">
    <source>
        <dbReference type="ARBA" id="ARBA00022801"/>
    </source>
</evidence>
<proteinExistence type="predicted"/>
<dbReference type="CDD" id="cd00519">
    <property type="entry name" value="Lipase_3"/>
    <property type="match status" value="1"/>
</dbReference>
<name>A0A371EQM5_MUCPR</name>
<dbReference type="PANTHER" id="PTHR46023:SF6">
    <property type="entry name" value="LIPASE CLASS 3 FAMILY PROTEIN"/>
    <property type="match status" value="1"/>
</dbReference>
<feature type="compositionally biased region" description="Acidic residues" evidence="2">
    <location>
        <begin position="404"/>
        <end position="414"/>
    </location>
</feature>
<comment type="caution">
    <text evidence="4">The sequence shown here is derived from an EMBL/GenBank/DDBJ whole genome shotgun (WGS) entry which is preliminary data.</text>
</comment>
<dbReference type="GO" id="GO:0006629">
    <property type="term" value="P:lipid metabolic process"/>
    <property type="evidence" value="ECO:0007669"/>
    <property type="project" value="InterPro"/>
</dbReference>
<evidence type="ECO:0000256" key="2">
    <source>
        <dbReference type="SAM" id="MobiDB-lite"/>
    </source>
</evidence>
<feature type="non-terminal residue" evidence="4">
    <location>
        <position position="519"/>
    </location>
</feature>
<dbReference type="GO" id="GO:0016787">
    <property type="term" value="F:hydrolase activity"/>
    <property type="evidence" value="ECO:0007669"/>
    <property type="project" value="UniProtKB-KW"/>
</dbReference>
<dbReference type="SUPFAM" id="SSF53474">
    <property type="entry name" value="alpha/beta-Hydrolases"/>
    <property type="match status" value="1"/>
</dbReference>
<dbReference type="InterPro" id="IPR029058">
    <property type="entry name" value="AB_hydrolase_fold"/>
</dbReference>
<reference evidence="4" key="1">
    <citation type="submission" date="2018-05" db="EMBL/GenBank/DDBJ databases">
        <title>Draft genome of Mucuna pruriens seed.</title>
        <authorList>
            <person name="Nnadi N.E."/>
            <person name="Vos R."/>
            <person name="Hasami M.H."/>
            <person name="Devisetty U.K."/>
            <person name="Aguiy J.C."/>
        </authorList>
    </citation>
    <scope>NUCLEOTIDE SEQUENCE [LARGE SCALE GENOMIC DNA]</scope>
    <source>
        <strain evidence="4">JCA_2017</strain>
    </source>
</reference>
<accession>A0A371EQM5</accession>
<organism evidence="4 5">
    <name type="scientific">Mucuna pruriens</name>
    <name type="common">Velvet bean</name>
    <name type="synonym">Dolichos pruriens</name>
    <dbReference type="NCBI Taxonomy" id="157652"/>
    <lineage>
        <taxon>Eukaryota</taxon>
        <taxon>Viridiplantae</taxon>
        <taxon>Streptophyta</taxon>
        <taxon>Embryophyta</taxon>
        <taxon>Tracheophyta</taxon>
        <taxon>Spermatophyta</taxon>
        <taxon>Magnoliopsida</taxon>
        <taxon>eudicotyledons</taxon>
        <taxon>Gunneridae</taxon>
        <taxon>Pentapetalae</taxon>
        <taxon>rosids</taxon>
        <taxon>fabids</taxon>
        <taxon>Fabales</taxon>
        <taxon>Fabaceae</taxon>
        <taxon>Papilionoideae</taxon>
        <taxon>50 kb inversion clade</taxon>
        <taxon>NPAAA clade</taxon>
        <taxon>indigoferoid/millettioid clade</taxon>
        <taxon>Phaseoleae</taxon>
        <taxon>Mucuna</taxon>
    </lineage>
</organism>
<evidence type="ECO:0000259" key="3">
    <source>
        <dbReference type="Pfam" id="PF01764"/>
    </source>
</evidence>
<feature type="domain" description="Fungal lipase-type" evidence="3">
    <location>
        <begin position="144"/>
        <end position="288"/>
    </location>
</feature>
<evidence type="ECO:0000313" key="5">
    <source>
        <dbReference type="Proteomes" id="UP000257109"/>
    </source>
</evidence>
<keyword evidence="1" id="KW-0378">Hydrolase</keyword>
<dbReference type="Gene3D" id="3.40.50.1820">
    <property type="entry name" value="alpha/beta hydrolase"/>
    <property type="match status" value="1"/>
</dbReference>
<protein>
    <submittedName>
        <fullName evidence="4">Sn1-specific diacylglycerol lipase alpha</fullName>
    </submittedName>
</protein>
<dbReference type="InterPro" id="IPR002921">
    <property type="entry name" value="Fungal_lipase-type"/>
</dbReference>
<dbReference type="OrthoDB" id="1405231at2759"/>